<evidence type="ECO:0000259" key="2">
    <source>
        <dbReference type="Pfam" id="PF00229"/>
    </source>
</evidence>
<accession>A0AAD8YV76</accession>
<keyword evidence="4" id="KW-1185">Reference proteome</keyword>
<dbReference type="GO" id="GO:0005164">
    <property type="term" value="F:tumor necrosis factor receptor binding"/>
    <property type="evidence" value="ECO:0007669"/>
    <property type="project" value="InterPro"/>
</dbReference>
<proteinExistence type="inferred from homology"/>
<dbReference type="GO" id="GO:0006955">
    <property type="term" value="P:immune response"/>
    <property type="evidence" value="ECO:0007669"/>
    <property type="project" value="InterPro"/>
</dbReference>
<dbReference type="InterPro" id="IPR008983">
    <property type="entry name" value="Tumour_necrosis_fac-like_dom"/>
</dbReference>
<gene>
    <name evidence="3" type="ORF">P4O66_016381</name>
</gene>
<protein>
    <recommendedName>
        <fullName evidence="2">THD domain-containing protein</fullName>
    </recommendedName>
</protein>
<dbReference type="EMBL" id="JAROKS010000023">
    <property type="protein sequence ID" value="KAK1787902.1"/>
    <property type="molecule type" value="Genomic_DNA"/>
</dbReference>
<organism evidence="3 4">
    <name type="scientific">Electrophorus voltai</name>
    <dbReference type="NCBI Taxonomy" id="2609070"/>
    <lineage>
        <taxon>Eukaryota</taxon>
        <taxon>Metazoa</taxon>
        <taxon>Chordata</taxon>
        <taxon>Craniata</taxon>
        <taxon>Vertebrata</taxon>
        <taxon>Euteleostomi</taxon>
        <taxon>Actinopterygii</taxon>
        <taxon>Neopterygii</taxon>
        <taxon>Teleostei</taxon>
        <taxon>Ostariophysi</taxon>
        <taxon>Gymnotiformes</taxon>
        <taxon>Gymnotoidei</taxon>
        <taxon>Gymnotidae</taxon>
        <taxon>Electrophorus</taxon>
    </lineage>
</organism>
<dbReference type="InterPro" id="IPR006052">
    <property type="entry name" value="TNF_dom"/>
</dbReference>
<dbReference type="SUPFAM" id="SSF49842">
    <property type="entry name" value="TNF-like"/>
    <property type="match status" value="1"/>
</dbReference>
<dbReference type="Proteomes" id="UP001239994">
    <property type="component" value="Unassembled WGS sequence"/>
</dbReference>
<sequence>MLLDFQENFLCISCIRNMALITAKSPELTQAELTQAQLDTTKGVLTCALIRGRLQGSLNGLRIVDEWQGYEIFGRGINNGRVGFELSGLVLCSCIPDSLCTSKAHYLLKVKNSSADSRLTWNEEWKNSQFYLDSDQAWLTVKEQGFYLLYMQVTYGLKGTDLDKGVSSADLSLIVDYRYKQGEQEFAAAFDTRPLTDREQDAHLHNFLLLRMRAGEQLSVRAQPKERIKYSDIRPISSYLTMVSFSILEGNFSVLCDFVVHKGMTAVLPTLTMTSVSFQNSLVSPSEAARSLGITLEKPVLVLNSCF</sequence>
<dbReference type="Pfam" id="PF00229">
    <property type="entry name" value="TNF"/>
    <property type="match status" value="1"/>
</dbReference>
<dbReference type="Gene3D" id="2.60.120.40">
    <property type="match status" value="1"/>
</dbReference>
<comment type="caution">
    <text evidence="3">The sequence shown here is derived from an EMBL/GenBank/DDBJ whole genome shotgun (WGS) entry which is preliminary data.</text>
</comment>
<dbReference type="PROSITE" id="PS00251">
    <property type="entry name" value="THD_1"/>
    <property type="match status" value="1"/>
</dbReference>
<evidence type="ECO:0000313" key="4">
    <source>
        <dbReference type="Proteomes" id="UP001239994"/>
    </source>
</evidence>
<evidence type="ECO:0000256" key="1">
    <source>
        <dbReference type="ARBA" id="ARBA00008670"/>
    </source>
</evidence>
<dbReference type="InterPro" id="IPR021184">
    <property type="entry name" value="TNF_CS"/>
</dbReference>
<evidence type="ECO:0000313" key="3">
    <source>
        <dbReference type="EMBL" id="KAK1787902.1"/>
    </source>
</evidence>
<comment type="similarity">
    <text evidence="1">Belongs to the tumor necrosis factor family.</text>
</comment>
<dbReference type="AlphaFoldDB" id="A0AAD8YV76"/>
<name>A0AAD8YV76_9TELE</name>
<reference evidence="3" key="1">
    <citation type="submission" date="2023-03" db="EMBL/GenBank/DDBJ databases">
        <title>Electrophorus voltai genome.</title>
        <authorList>
            <person name="Bian C."/>
        </authorList>
    </citation>
    <scope>NUCLEOTIDE SEQUENCE</scope>
    <source>
        <strain evidence="3">CB-2022</strain>
        <tissue evidence="3">Muscle</tissue>
    </source>
</reference>
<feature type="domain" description="THD" evidence="2">
    <location>
        <begin position="128"/>
        <end position="240"/>
    </location>
</feature>
<dbReference type="GO" id="GO:0016020">
    <property type="term" value="C:membrane"/>
    <property type="evidence" value="ECO:0007669"/>
    <property type="project" value="InterPro"/>
</dbReference>